<feature type="compositionally biased region" description="Polar residues" evidence="1">
    <location>
        <begin position="38"/>
        <end position="49"/>
    </location>
</feature>
<dbReference type="EMBL" id="KV878198">
    <property type="protein sequence ID" value="OJI85759.1"/>
    <property type="molecule type" value="Genomic_DNA"/>
</dbReference>
<feature type="compositionally biased region" description="Polar residues" evidence="1">
    <location>
        <begin position="66"/>
        <end position="75"/>
    </location>
</feature>
<feature type="region of interest" description="Disordered" evidence="1">
    <location>
        <begin position="38"/>
        <end position="75"/>
    </location>
</feature>
<sequence>MLCRKNTRSTAPQSSSTFHKVSISSASIVSTHQPNTLNLLPINQTQPDSNKPKFEAGETPSRRNHLNSSCKSVEH</sequence>
<organism evidence="2 3">
    <name type="scientific">Aspergillus tubingensis (strain CBS 134.48)</name>
    <dbReference type="NCBI Taxonomy" id="767770"/>
    <lineage>
        <taxon>Eukaryota</taxon>
        <taxon>Fungi</taxon>
        <taxon>Dikarya</taxon>
        <taxon>Ascomycota</taxon>
        <taxon>Pezizomycotina</taxon>
        <taxon>Eurotiomycetes</taxon>
        <taxon>Eurotiomycetidae</taxon>
        <taxon>Eurotiales</taxon>
        <taxon>Aspergillaceae</taxon>
        <taxon>Aspergillus</taxon>
        <taxon>Aspergillus subgen. Circumdati</taxon>
    </lineage>
</organism>
<evidence type="ECO:0000313" key="3">
    <source>
        <dbReference type="Proteomes" id="UP000184304"/>
    </source>
</evidence>
<accession>A0A1L9N987</accession>
<dbReference type="Proteomes" id="UP000184304">
    <property type="component" value="Unassembled WGS sequence"/>
</dbReference>
<keyword evidence="3" id="KW-1185">Reference proteome</keyword>
<protein>
    <submittedName>
        <fullName evidence="2">Uncharacterized protein</fullName>
    </submittedName>
</protein>
<reference evidence="3" key="1">
    <citation type="journal article" date="2017" name="Genome Biol.">
        <title>Comparative genomics reveals high biological diversity and specific adaptations in the industrially and medically important fungal genus Aspergillus.</title>
        <authorList>
            <person name="de Vries R.P."/>
            <person name="Riley R."/>
            <person name="Wiebenga A."/>
            <person name="Aguilar-Osorio G."/>
            <person name="Amillis S."/>
            <person name="Uchima C.A."/>
            <person name="Anderluh G."/>
            <person name="Asadollahi M."/>
            <person name="Askin M."/>
            <person name="Barry K."/>
            <person name="Battaglia E."/>
            <person name="Bayram O."/>
            <person name="Benocci T."/>
            <person name="Braus-Stromeyer S.A."/>
            <person name="Caldana C."/>
            <person name="Canovas D."/>
            <person name="Cerqueira G.C."/>
            <person name="Chen F."/>
            <person name="Chen W."/>
            <person name="Choi C."/>
            <person name="Clum A."/>
            <person name="Dos Santos R.A."/>
            <person name="Damasio A.R."/>
            <person name="Diallinas G."/>
            <person name="Emri T."/>
            <person name="Fekete E."/>
            <person name="Flipphi M."/>
            <person name="Freyberg S."/>
            <person name="Gallo A."/>
            <person name="Gournas C."/>
            <person name="Habgood R."/>
            <person name="Hainaut M."/>
            <person name="Harispe M.L."/>
            <person name="Henrissat B."/>
            <person name="Hilden K.S."/>
            <person name="Hope R."/>
            <person name="Hossain A."/>
            <person name="Karabika E."/>
            <person name="Karaffa L."/>
            <person name="Karanyi Z."/>
            <person name="Krasevec N."/>
            <person name="Kuo A."/>
            <person name="Kusch H."/>
            <person name="LaButti K."/>
            <person name="Lagendijk E.L."/>
            <person name="Lapidus A."/>
            <person name="Levasseur A."/>
            <person name="Lindquist E."/>
            <person name="Lipzen A."/>
            <person name="Logrieco A.F."/>
            <person name="MacCabe A."/>
            <person name="Maekelae M.R."/>
            <person name="Malavazi I."/>
            <person name="Melin P."/>
            <person name="Meyer V."/>
            <person name="Mielnichuk N."/>
            <person name="Miskei M."/>
            <person name="Molnar A.P."/>
            <person name="Mule G."/>
            <person name="Ngan C.Y."/>
            <person name="Orejas M."/>
            <person name="Orosz E."/>
            <person name="Ouedraogo J.P."/>
            <person name="Overkamp K.M."/>
            <person name="Park H.-S."/>
            <person name="Perrone G."/>
            <person name="Piumi F."/>
            <person name="Punt P.J."/>
            <person name="Ram A.F."/>
            <person name="Ramon A."/>
            <person name="Rauscher S."/>
            <person name="Record E."/>
            <person name="Riano-Pachon D.M."/>
            <person name="Robert V."/>
            <person name="Roehrig J."/>
            <person name="Ruller R."/>
            <person name="Salamov A."/>
            <person name="Salih N.S."/>
            <person name="Samson R.A."/>
            <person name="Sandor E."/>
            <person name="Sanguinetti M."/>
            <person name="Schuetze T."/>
            <person name="Sepcic K."/>
            <person name="Shelest E."/>
            <person name="Sherlock G."/>
            <person name="Sophianopoulou V."/>
            <person name="Squina F.M."/>
            <person name="Sun H."/>
            <person name="Susca A."/>
            <person name="Todd R.B."/>
            <person name="Tsang A."/>
            <person name="Unkles S.E."/>
            <person name="van de Wiele N."/>
            <person name="van Rossen-Uffink D."/>
            <person name="Oliveira J.V."/>
            <person name="Vesth T.C."/>
            <person name="Visser J."/>
            <person name="Yu J.-H."/>
            <person name="Zhou M."/>
            <person name="Andersen M.R."/>
            <person name="Archer D.B."/>
            <person name="Baker S.E."/>
            <person name="Benoit I."/>
            <person name="Brakhage A.A."/>
            <person name="Braus G.H."/>
            <person name="Fischer R."/>
            <person name="Frisvad J.C."/>
            <person name="Goldman G.H."/>
            <person name="Houbraken J."/>
            <person name="Oakley B."/>
            <person name="Pocsi I."/>
            <person name="Scazzocchio C."/>
            <person name="Seiboth B."/>
            <person name="vanKuyk P.A."/>
            <person name="Wortman J."/>
            <person name="Dyer P.S."/>
            <person name="Grigoriev I.V."/>
        </authorList>
    </citation>
    <scope>NUCLEOTIDE SEQUENCE [LARGE SCALE GENOMIC DNA]</scope>
    <source>
        <strain evidence="3">CBS 134.48</strain>
    </source>
</reference>
<proteinExistence type="predicted"/>
<evidence type="ECO:0000313" key="2">
    <source>
        <dbReference type="EMBL" id="OJI85759.1"/>
    </source>
</evidence>
<name>A0A1L9N987_ASPTC</name>
<dbReference type="VEuPathDB" id="FungiDB:ASPTUDRAFT_42102"/>
<evidence type="ECO:0000256" key="1">
    <source>
        <dbReference type="SAM" id="MobiDB-lite"/>
    </source>
</evidence>
<dbReference type="AlphaFoldDB" id="A0A1L9N987"/>
<gene>
    <name evidence="2" type="ORF">ASPTUDRAFT_42102</name>
</gene>